<comment type="subcellular location">
    <subcellularLocation>
        <location evidence="1">Cell inner membrane</location>
        <topology evidence="1">Single-pass membrane protein</topology>
        <orientation evidence="1">Periplasmic side</orientation>
    </subcellularLocation>
</comment>
<dbReference type="RefSeq" id="WP_138153511.1">
    <property type="nucleotide sequence ID" value="NZ_VANU01000006.1"/>
</dbReference>
<evidence type="ECO:0000256" key="5">
    <source>
        <dbReference type="ARBA" id="ARBA00022519"/>
    </source>
</evidence>
<accession>A0A5R8XYE5</accession>
<dbReference type="PRINTS" id="PR01374">
    <property type="entry name" value="TONBPROTEIN"/>
</dbReference>
<dbReference type="GO" id="GO:0055085">
    <property type="term" value="P:transmembrane transport"/>
    <property type="evidence" value="ECO:0007669"/>
    <property type="project" value="InterPro"/>
</dbReference>
<reference evidence="11 12" key="1">
    <citation type="submission" date="2019-05" db="EMBL/GenBank/DDBJ databases">
        <title>Arcobacter sp. nov., isolated from sea sediment.</title>
        <authorList>
            <person name="Kim W."/>
        </authorList>
    </citation>
    <scope>NUCLEOTIDE SEQUENCE [LARGE SCALE GENOMIC DNA]</scope>
    <source>
        <strain evidence="11 12">CAU 1517</strain>
    </source>
</reference>
<evidence type="ECO:0000256" key="4">
    <source>
        <dbReference type="ARBA" id="ARBA00022475"/>
    </source>
</evidence>
<feature type="domain" description="TonB C-terminal" evidence="10">
    <location>
        <begin position="148"/>
        <end position="233"/>
    </location>
</feature>
<dbReference type="GO" id="GO:0030288">
    <property type="term" value="C:outer membrane-bounded periplasmic space"/>
    <property type="evidence" value="ECO:0007669"/>
    <property type="project" value="InterPro"/>
</dbReference>
<keyword evidence="4" id="KW-1003">Cell membrane</keyword>
<dbReference type="Pfam" id="PF03544">
    <property type="entry name" value="TonB_C"/>
    <property type="match status" value="1"/>
</dbReference>
<evidence type="ECO:0000256" key="9">
    <source>
        <dbReference type="ARBA" id="ARBA00023136"/>
    </source>
</evidence>
<keyword evidence="5" id="KW-0997">Cell inner membrane</keyword>
<dbReference type="PANTHER" id="PTHR33446:SF2">
    <property type="entry name" value="PROTEIN TONB"/>
    <property type="match status" value="1"/>
</dbReference>
<dbReference type="AlphaFoldDB" id="A0A5R8XYE5"/>
<dbReference type="SUPFAM" id="SSF74653">
    <property type="entry name" value="TolA/TonB C-terminal domain"/>
    <property type="match status" value="1"/>
</dbReference>
<keyword evidence="3" id="KW-0813">Transport</keyword>
<evidence type="ECO:0000313" key="11">
    <source>
        <dbReference type="EMBL" id="TLP36281.1"/>
    </source>
</evidence>
<comment type="caution">
    <text evidence="11">The sequence shown here is derived from an EMBL/GenBank/DDBJ whole genome shotgun (WGS) entry which is preliminary data.</text>
</comment>
<proteinExistence type="inferred from homology"/>
<dbReference type="InterPro" id="IPR037682">
    <property type="entry name" value="TonB_C"/>
</dbReference>
<keyword evidence="7" id="KW-0653">Protein transport</keyword>
<dbReference type="GO" id="GO:0098797">
    <property type="term" value="C:plasma membrane protein complex"/>
    <property type="evidence" value="ECO:0007669"/>
    <property type="project" value="TreeGrafter"/>
</dbReference>
<keyword evidence="12" id="KW-1185">Reference proteome</keyword>
<sequence length="233" mass="27408">MRYLNSFFLTTLLYVSLATLLLFANPFDKLQSQNKEEKKKVSLNYVQIIKPKPIEPIVEEKVEKNLEPEIKKIVKKEPKKKVIKKVEKKKVVKKKIDKIVKKEPIKKQKTKKFEETIIDKVVKKEIPQKVIQKNINKNINYEEDFLANHLHMIKKEIQKNIMYSKRARKLKIEGKVLVEFCLTKSGEIKKVKTLKGHKLLQKSTIEAIYSASANFPKVQKTITIRVPIEYRLI</sequence>
<dbReference type="InterPro" id="IPR003538">
    <property type="entry name" value="TonB"/>
</dbReference>
<evidence type="ECO:0000256" key="3">
    <source>
        <dbReference type="ARBA" id="ARBA00022448"/>
    </source>
</evidence>
<dbReference type="PANTHER" id="PTHR33446">
    <property type="entry name" value="PROTEIN TONB-RELATED"/>
    <property type="match status" value="1"/>
</dbReference>
<organism evidence="11 12">
    <name type="scientific">Arcobacter arenosus</name>
    <dbReference type="NCBI Taxonomy" id="2576037"/>
    <lineage>
        <taxon>Bacteria</taxon>
        <taxon>Pseudomonadati</taxon>
        <taxon>Campylobacterota</taxon>
        <taxon>Epsilonproteobacteria</taxon>
        <taxon>Campylobacterales</taxon>
        <taxon>Arcobacteraceae</taxon>
        <taxon>Arcobacter</taxon>
    </lineage>
</organism>
<evidence type="ECO:0000256" key="6">
    <source>
        <dbReference type="ARBA" id="ARBA00022692"/>
    </source>
</evidence>
<keyword evidence="8" id="KW-1133">Transmembrane helix</keyword>
<evidence type="ECO:0000256" key="2">
    <source>
        <dbReference type="ARBA" id="ARBA00006555"/>
    </source>
</evidence>
<dbReference type="GO" id="GO:0031992">
    <property type="term" value="F:energy transducer activity"/>
    <property type="evidence" value="ECO:0007669"/>
    <property type="project" value="InterPro"/>
</dbReference>
<evidence type="ECO:0000256" key="1">
    <source>
        <dbReference type="ARBA" id="ARBA00004383"/>
    </source>
</evidence>
<dbReference type="OrthoDB" id="5348636at2"/>
<dbReference type="InterPro" id="IPR051045">
    <property type="entry name" value="TonB-dependent_transducer"/>
</dbReference>
<dbReference type="InterPro" id="IPR006260">
    <property type="entry name" value="TonB/TolA_C"/>
</dbReference>
<dbReference type="PROSITE" id="PS52015">
    <property type="entry name" value="TONB_CTD"/>
    <property type="match status" value="1"/>
</dbReference>
<evidence type="ECO:0000313" key="12">
    <source>
        <dbReference type="Proteomes" id="UP000308901"/>
    </source>
</evidence>
<comment type="similarity">
    <text evidence="2">Belongs to the TonB family.</text>
</comment>
<evidence type="ECO:0000256" key="7">
    <source>
        <dbReference type="ARBA" id="ARBA00022927"/>
    </source>
</evidence>
<evidence type="ECO:0000256" key="8">
    <source>
        <dbReference type="ARBA" id="ARBA00022989"/>
    </source>
</evidence>
<name>A0A5R8XYE5_9BACT</name>
<dbReference type="Proteomes" id="UP000308901">
    <property type="component" value="Unassembled WGS sequence"/>
</dbReference>
<dbReference type="NCBIfam" id="TIGR01352">
    <property type="entry name" value="tonB_Cterm"/>
    <property type="match status" value="1"/>
</dbReference>
<keyword evidence="6" id="KW-0812">Transmembrane</keyword>
<protein>
    <submittedName>
        <fullName evidence="11">TonB family protein</fullName>
    </submittedName>
</protein>
<keyword evidence="9" id="KW-0472">Membrane</keyword>
<dbReference type="EMBL" id="VANU01000006">
    <property type="protein sequence ID" value="TLP36281.1"/>
    <property type="molecule type" value="Genomic_DNA"/>
</dbReference>
<dbReference type="GO" id="GO:0015031">
    <property type="term" value="P:protein transport"/>
    <property type="evidence" value="ECO:0007669"/>
    <property type="project" value="UniProtKB-KW"/>
</dbReference>
<gene>
    <name evidence="11" type="ORF">FDK22_13530</name>
</gene>
<dbReference type="GO" id="GO:0015891">
    <property type="term" value="P:siderophore transport"/>
    <property type="evidence" value="ECO:0007669"/>
    <property type="project" value="InterPro"/>
</dbReference>
<evidence type="ECO:0000259" key="10">
    <source>
        <dbReference type="PROSITE" id="PS52015"/>
    </source>
</evidence>
<dbReference type="Gene3D" id="3.30.1150.10">
    <property type="match status" value="1"/>
</dbReference>